<comment type="caution">
    <text evidence="1">The sequence shown here is derived from an EMBL/GenBank/DDBJ whole genome shotgun (WGS) entry which is preliminary data.</text>
</comment>
<geneLocation type="mitochondrion" evidence="1"/>
<dbReference type="EMBL" id="LKAM01000002">
    <property type="protein sequence ID" value="KUM49946.1"/>
    <property type="molecule type" value="Genomic_DNA"/>
</dbReference>
<sequence>MYLELKSMLLALLDPPLLDQRRVWRIILNQPLNQLPQFLRLCYW</sequence>
<evidence type="ECO:0000313" key="1">
    <source>
        <dbReference type="EMBL" id="KUM49946.1"/>
    </source>
</evidence>
<proteinExistence type="predicted"/>
<name>A0A101M2P8_PICGL</name>
<reference evidence="1" key="1">
    <citation type="journal article" date="2015" name="Genome Biol. Evol.">
        <title>Organellar Genomes of White Spruce (Picea glauca): Assembly and Annotation.</title>
        <authorList>
            <person name="Jackman S.D."/>
            <person name="Warren R.L."/>
            <person name="Gibb E.A."/>
            <person name="Vandervalk B.P."/>
            <person name="Mohamadi H."/>
            <person name="Chu J."/>
            <person name="Raymond A."/>
            <person name="Pleasance S."/>
            <person name="Coope R."/>
            <person name="Wildung M.R."/>
            <person name="Ritland C.E."/>
            <person name="Bousquet J."/>
            <person name="Jones S.J."/>
            <person name="Bohlmann J."/>
            <person name="Birol I."/>
        </authorList>
    </citation>
    <scope>NUCLEOTIDE SEQUENCE [LARGE SCALE GENOMIC DNA]</scope>
    <source>
        <tissue evidence="1">Flushing bud</tissue>
    </source>
</reference>
<accession>A0A101M2P8</accession>
<organism evidence="1">
    <name type="scientific">Picea glauca</name>
    <name type="common">White spruce</name>
    <name type="synonym">Pinus glauca</name>
    <dbReference type="NCBI Taxonomy" id="3330"/>
    <lineage>
        <taxon>Eukaryota</taxon>
        <taxon>Viridiplantae</taxon>
        <taxon>Streptophyta</taxon>
        <taxon>Embryophyta</taxon>
        <taxon>Tracheophyta</taxon>
        <taxon>Spermatophyta</taxon>
        <taxon>Pinopsida</taxon>
        <taxon>Pinidae</taxon>
        <taxon>Conifers I</taxon>
        <taxon>Pinales</taxon>
        <taxon>Pinaceae</taxon>
        <taxon>Picea</taxon>
    </lineage>
</organism>
<keyword evidence="1" id="KW-0496">Mitochondrion</keyword>
<dbReference type="AlphaFoldDB" id="A0A101M2P8"/>
<gene>
    <name evidence="1" type="ORF">ABT39_MTgene3174</name>
</gene>
<protein>
    <submittedName>
        <fullName evidence="1">Uncharacterized protein</fullName>
    </submittedName>
</protein>